<accession>Q8H461</accession>
<reference evidence="3" key="2">
    <citation type="journal article" date="2008" name="Nucleic Acids Res.">
        <title>The rice annotation project database (RAP-DB): 2008 update.</title>
        <authorList>
            <consortium name="The rice annotation project (RAP)"/>
        </authorList>
    </citation>
    <scope>GENOME REANNOTATION</scope>
    <source>
        <strain evidence="3">cv. Nipponbare</strain>
    </source>
</reference>
<feature type="compositionally biased region" description="Basic and acidic residues" evidence="1">
    <location>
        <begin position="13"/>
        <end position="27"/>
    </location>
</feature>
<dbReference type="AlphaFoldDB" id="Q8H461"/>
<sequence length="81" mass="8937">MWRLMRGGREGIGDRRWATRRGEERRTGGGGGAARGFPLGHCPPPARLLTTKFGNICVRKEDWIKAKSEAEIEFGNKVGIG</sequence>
<protein>
    <submittedName>
        <fullName evidence="2">Uncharacterized protein</fullName>
    </submittedName>
</protein>
<reference evidence="3" key="1">
    <citation type="journal article" date="2005" name="Nature">
        <title>The map-based sequence of the rice genome.</title>
        <authorList>
            <consortium name="International rice genome sequencing project (IRGSP)"/>
            <person name="Matsumoto T."/>
            <person name="Wu J."/>
            <person name="Kanamori H."/>
            <person name="Katayose Y."/>
            <person name="Fujisawa M."/>
            <person name="Namiki N."/>
            <person name="Mizuno H."/>
            <person name="Yamamoto K."/>
            <person name="Antonio B.A."/>
            <person name="Baba T."/>
            <person name="Sakata K."/>
            <person name="Nagamura Y."/>
            <person name="Aoki H."/>
            <person name="Arikawa K."/>
            <person name="Arita K."/>
            <person name="Bito T."/>
            <person name="Chiden Y."/>
            <person name="Fujitsuka N."/>
            <person name="Fukunaka R."/>
            <person name="Hamada M."/>
            <person name="Harada C."/>
            <person name="Hayashi A."/>
            <person name="Hijishita S."/>
            <person name="Honda M."/>
            <person name="Hosokawa S."/>
            <person name="Ichikawa Y."/>
            <person name="Idonuma A."/>
            <person name="Iijima M."/>
            <person name="Ikeda M."/>
            <person name="Ikeno M."/>
            <person name="Ito K."/>
            <person name="Ito S."/>
            <person name="Ito T."/>
            <person name="Ito Y."/>
            <person name="Ito Y."/>
            <person name="Iwabuchi A."/>
            <person name="Kamiya K."/>
            <person name="Karasawa W."/>
            <person name="Kurita K."/>
            <person name="Katagiri S."/>
            <person name="Kikuta A."/>
            <person name="Kobayashi H."/>
            <person name="Kobayashi N."/>
            <person name="Machita K."/>
            <person name="Maehara T."/>
            <person name="Masukawa M."/>
            <person name="Mizubayashi T."/>
            <person name="Mukai Y."/>
            <person name="Nagasaki H."/>
            <person name="Nagata Y."/>
            <person name="Naito S."/>
            <person name="Nakashima M."/>
            <person name="Nakama Y."/>
            <person name="Nakamichi Y."/>
            <person name="Nakamura M."/>
            <person name="Meguro A."/>
            <person name="Negishi M."/>
            <person name="Ohta I."/>
            <person name="Ohta T."/>
            <person name="Okamoto M."/>
            <person name="Ono N."/>
            <person name="Saji S."/>
            <person name="Sakaguchi M."/>
            <person name="Sakai K."/>
            <person name="Shibata M."/>
            <person name="Shimokawa T."/>
            <person name="Song J."/>
            <person name="Takazaki Y."/>
            <person name="Terasawa K."/>
            <person name="Tsugane M."/>
            <person name="Tsuji K."/>
            <person name="Ueda S."/>
            <person name="Waki K."/>
            <person name="Yamagata H."/>
            <person name="Yamamoto M."/>
            <person name="Yamamoto S."/>
            <person name="Yamane H."/>
            <person name="Yoshiki S."/>
            <person name="Yoshihara R."/>
            <person name="Yukawa K."/>
            <person name="Zhong H."/>
            <person name="Yano M."/>
            <person name="Yuan Q."/>
            <person name="Ouyang S."/>
            <person name="Liu J."/>
            <person name="Jones K.M."/>
            <person name="Gansberger K."/>
            <person name="Moffat K."/>
            <person name="Hill J."/>
            <person name="Bera J."/>
            <person name="Fadrosh D."/>
            <person name="Jin S."/>
            <person name="Johri S."/>
            <person name="Kim M."/>
            <person name="Overton L."/>
            <person name="Reardon M."/>
            <person name="Tsitrin T."/>
            <person name="Vuong H."/>
            <person name="Weaver B."/>
            <person name="Ciecko A."/>
            <person name="Tallon L."/>
            <person name="Jackson J."/>
            <person name="Pai G."/>
            <person name="Aken S.V."/>
            <person name="Utterback T."/>
            <person name="Reidmuller S."/>
            <person name="Feldblyum T."/>
            <person name="Hsiao J."/>
            <person name="Zismann V."/>
            <person name="Iobst S."/>
            <person name="de Vazeille A.R."/>
            <person name="Buell C.R."/>
            <person name="Ying K."/>
            <person name="Li Y."/>
            <person name="Lu T."/>
            <person name="Huang Y."/>
            <person name="Zhao Q."/>
            <person name="Feng Q."/>
            <person name="Zhang L."/>
            <person name="Zhu J."/>
            <person name="Weng Q."/>
            <person name="Mu J."/>
            <person name="Lu Y."/>
            <person name="Fan D."/>
            <person name="Liu Y."/>
            <person name="Guan J."/>
            <person name="Zhang Y."/>
            <person name="Yu S."/>
            <person name="Liu X."/>
            <person name="Zhang Y."/>
            <person name="Hong G."/>
            <person name="Han B."/>
            <person name="Choisne N."/>
            <person name="Demange N."/>
            <person name="Orjeda G."/>
            <person name="Samain S."/>
            <person name="Cattolico L."/>
            <person name="Pelletier E."/>
            <person name="Couloux A."/>
            <person name="Segurens B."/>
            <person name="Wincker P."/>
            <person name="D'Hont A."/>
            <person name="Scarpelli C."/>
            <person name="Weissenbach J."/>
            <person name="Salanoubat M."/>
            <person name="Quetier F."/>
            <person name="Yu Y."/>
            <person name="Kim H.R."/>
            <person name="Rambo T."/>
            <person name="Currie J."/>
            <person name="Collura K."/>
            <person name="Luo M."/>
            <person name="Yang T."/>
            <person name="Ammiraju J.S.S."/>
            <person name="Engler F."/>
            <person name="Soderlund C."/>
            <person name="Wing R.A."/>
            <person name="Palmer L.E."/>
            <person name="de la Bastide M."/>
            <person name="Spiegel L."/>
            <person name="Nascimento L."/>
            <person name="Zutavern T."/>
            <person name="O'Shaughnessy A."/>
            <person name="Dike S."/>
            <person name="Dedhia N."/>
            <person name="Preston R."/>
            <person name="Balija V."/>
            <person name="McCombie W.R."/>
            <person name="Chow T."/>
            <person name="Chen H."/>
            <person name="Chung M."/>
            <person name="Chen C."/>
            <person name="Shaw J."/>
            <person name="Wu H."/>
            <person name="Hsiao K."/>
            <person name="Chao Y."/>
            <person name="Chu M."/>
            <person name="Cheng C."/>
            <person name="Hour A."/>
            <person name="Lee P."/>
            <person name="Lin S."/>
            <person name="Lin Y."/>
            <person name="Liou J."/>
            <person name="Liu S."/>
            <person name="Hsing Y."/>
            <person name="Raghuvanshi S."/>
            <person name="Mohanty A."/>
            <person name="Bharti A.K."/>
            <person name="Gaur A."/>
            <person name="Gupta V."/>
            <person name="Kumar D."/>
            <person name="Ravi V."/>
            <person name="Vij S."/>
            <person name="Kapur A."/>
            <person name="Khurana P."/>
            <person name="Khurana P."/>
            <person name="Khurana J.P."/>
            <person name="Tyagi A.K."/>
            <person name="Gaikwad K."/>
            <person name="Singh A."/>
            <person name="Dalal V."/>
            <person name="Srivastava S."/>
            <person name="Dixit A."/>
            <person name="Pal A.K."/>
            <person name="Ghazi I.A."/>
            <person name="Yadav M."/>
            <person name="Pandit A."/>
            <person name="Bhargava A."/>
            <person name="Sureshbabu K."/>
            <person name="Batra K."/>
            <person name="Sharma T.R."/>
            <person name="Mohapatra T."/>
            <person name="Singh N.K."/>
            <person name="Messing J."/>
            <person name="Nelson A.B."/>
            <person name="Fuks G."/>
            <person name="Kavchok S."/>
            <person name="Keizer G."/>
            <person name="Linton E."/>
            <person name="Llaca V."/>
            <person name="Song R."/>
            <person name="Tanyolac B."/>
            <person name="Young S."/>
            <person name="Ho-Il K."/>
            <person name="Hahn J.H."/>
            <person name="Sangsakoo G."/>
            <person name="Vanavichit A."/>
            <person name="de Mattos Luiz.A.T."/>
            <person name="Zimmer P.D."/>
            <person name="Malone G."/>
            <person name="Dellagostin O."/>
            <person name="de Oliveira A.C."/>
            <person name="Bevan M."/>
            <person name="Bancroft I."/>
            <person name="Minx P."/>
            <person name="Cordum H."/>
            <person name="Wilson R."/>
            <person name="Cheng Z."/>
            <person name="Jin W."/>
            <person name="Jiang J."/>
            <person name="Leong S.A."/>
            <person name="Iwama H."/>
            <person name="Gojobori T."/>
            <person name="Itoh T."/>
            <person name="Niimura Y."/>
            <person name="Fujii Y."/>
            <person name="Habara T."/>
            <person name="Sakai H."/>
            <person name="Sato Y."/>
            <person name="Wilson G."/>
            <person name="Kumar K."/>
            <person name="McCouch S."/>
            <person name="Juretic N."/>
            <person name="Hoen D."/>
            <person name="Wright S."/>
            <person name="Bruskiewich R."/>
            <person name="Bureau T."/>
            <person name="Miyao A."/>
            <person name="Hirochika H."/>
            <person name="Nishikawa T."/>
            <person name="Kadowaki K."/>
            <person name="Sugiura M."/>
            <person name="Burr B."/>
            <person name="Sasaki T."/>
        </authorList>
    </citation>
    <scope>NUCLEOTIDE SEQUENCE [LARGE SCALE GENOMIC DNA]</scope>
    <source>
        <strain evidence="3">cv. Nipponbare</strain>
    </source>
</reference>
<name>Q8H461_ORYSJ</name>
<organism evidence="2 3">
    <name type="scientific">Oryza sativa subsp. japonica</name>
    <name type="common">Rice</name>
    <dbReference type="NCBI Taxonomy" id="39947"/>
    <lineage>
        <taxon>Eukaryota</taxon>
        <taxon>Viridiplantae</taxon>
        <taxon>Streptophyta</taxon>
        <taxon>Embryophyta</taxon>
        <taxon>Tracheophyta</taxon>
        <taxon>Spermatophyta</taxon>
        <taxon>Magnoliopsida</taxon>
        <taxon>Liliopsida</taxon>
        <taxon>Poales</taxon>
        <taxon>Poaceae</taxon>
        <taxon>BOP clade</taxon>
        <taxon>Oryzoideae</taxon>
        <taxon>Oryzeae</taxon>
        <taxon>Oryzinae</taxon>
        <taxon>Oryza</taxon>
        <taxon>Oryza sativa</taxon>
    </lineage>
</organism>
<feature type="region of interest" description="Disordered" evidence="1">
    <location>
        <begin position="13"/>
        <end position="39"/>
    </location>
</feature>
<proteinExistence type="predicted"/>
<dbReference type="EMBL" id="AP004300">
    <property type="protein sequence ID" value="BAC15999.1"/>
    <property type="molecule type" value="Genomic_DNA"/>
</dbReference>
<dbReference type="Proteomes" id="UP000000763">
    <property type="component" value="Chromosome 7"/>
</dbReference>
<gene>
    <name evidence="2" type="primary">P0470D12.135</name>
</gene>
<evidence type="ECO:0000313" key="2">
    <source>
        <dbReference type="EMBL" id="BAC15999.1"/>
    </source>
</evidence>
<evidence type="ECO:0000313" key="3">
    <source>
        <dbReference type="Proteomes" id="UP000000763"/>
    </source>
</evidence>
<evidence type="ECO:0000256" key="1">
    <source>
        <dbReference type="SAM" id="MobiDB-lite"/>
    </source>
</evidence>